<gene>
    <name evidence="3" type="ORF">CALMAC_LOCUS17160</name>
</gene>
<protein>
    <recommendedName>
        <fullName evidence="2">C2H2-type domain-containing protein</fullName>
    </recommendedName>
</protein>
<dbReference type="Proteomes" id="UP000410492">
    <property type="component" value="Unassembled WGS sequence"/>
</dbReference>
<evidence type="ECO:0000259" key="2">
    <source>
        <dbReference type="PROSITE" id="PS00028"/>
    </source>
</evidence>
<name>A0A653DFI9_CALMS</name>
<reference evidence="3 4" key="1">
    <citation type="submission" date="2019-01" db="EMBL/GenBank/DDBJ databases">
        <authorList>
            <person name="Sayadi A."/>
        </authorList>
    </citation>
    <scope>NUCLEOTIDE SEQUENCE [LARGE SCALE GENOMIC DNA]</scope>
</reference>
<evidence type="ECO:0000313" key="4">
    <source>
        <dbReference type="Proteomes" id="UP000410492"/>
    </source>
</evidence>
<accession>A0A653DFI9</accession>
<evidence type="ECO:0000313" key="3">
    <source>
        <dbReference type="EMBL" id="VEN58972.1"/>
    </source>
</evidence>
<evidence type="ECO:0000256" key="1">
    <source>
        <dbReference type="SAM" id="MobiDB-lite"/>
    </source>
</evidence>
<dbReference type="InterPro" id="IPR013087">
    <property type="entry name" value="Znf_C2H2_type"/>
</dbReference>
<dbReference type="Gene3D" id="3.30.160.60">
    <property type="entry name" value="Classic Zinc Finger"/>
    <property type="match status" value="1"/>
</dbReference>
<keyword evidence="4" id="KW-1185">Reference proteome</keyword>
<feature type="region of interest" description="Disordered" evidence="1">
    <location>
        <begin position="1"/>
        <end position="23"/>
    </location>
</feature>
<proteinExistence type="predicted"/>
<dbReference type="EMBL" id="CAACVG010011840">
    <property type="protein sequence ID" value="VEN58972.1"/>
    <property type="molecule type" value="Genomic_DNA"/>
</dbReference>
<feature type="domain" description="C2H2-type" evidence="2">
    <location>
        <begin position="88"/>
        <end position="109"/>
    </location>
</feature>
<dbReference type="OrthoDB" id="8685330at2759"/>
<dbReference type="AlphaFoldDB" id="A0A653DFI9"/>
<sequence length="157" mass="18538">MLIDSETNVLNRRSSKSTSNPDRYQRTCIQRNATFQQKICLHDHIVRKHNRQVHACTKCSYKTINSSHFKRHMVKHPEIAGNRICSRCIYCNQLFKYNESLDDHILKIHPEFIASVSREVHKCTKCTYKTVKSSRLKKHIECHENSNYEERSTSSSR</sequence>
<dbReference type="SMART" id="SM00355">
    <property type="entry name" value="ZnF_C2H2"/>
    <property type="match status" value="3"/>
</dbReference>
<organism evidence="3 4">
    <name type="scientific">Callosobruchus maculatus</name>
    <name type="common">Southern cowpea weevil</name>
    <name type="synonym">Pulse bruchid</name>
    <dbReference type="NCBI Taxonomy" id="64391"/>
    <lineage>
        <taxon>Eukaryota</taxon>
        <taxon>Metazoa</taxon>
        <taxon>Ecdysozoa</taxon>
        <taxon>Arthropoda</taxon>
        <taxon>Hexapoda</taxon>
        <taxon>Insecta</taxon>
        <taxon>Pterygota</taxon>
        <taxon>Neoptera</taxon>
        <taxon>Endopterygota</taxon>
        <taxon>Coleoptera</taxon>
        <taxon>Polyphaga</taxon>
        <taxon>Cucujiformia</taxon>
        <taxon>Chrysomeloidea</taxon>
        <taxon>Chrysomelidae</taxon>
        <taxon>Bruchinae</taxon>
        <taxon>Bruchini</taxon>
        <taxon>Callosobruchus</taxon>
    </lineage>
</organism>
<dbReference type="PROSITE" id="PS00028">
    <property type="entry name" value="ZINC_FINGER_C2H2_1"/>
    <property type="match status" value="1"/>
</dbReference>